<name>A0AAU9D4X7_9BACT</name>
<dbReference type="Proteomes" id="UP001348817">
    <property type="component" value="Chromosome"/>
</dbReference>
<proteinExistence type="predicted"/>
<organism evidence="1 2">
    <name type="scientific">Fulvitalea axinellae</name>
    <dbReference type="NCBI Taxonomy" id="1182444"/>
    <lineage>
        <taxon>Bacteria</taxon>
        <taxon>Pseudomonadati</taxon>
        <taxon>Bacteroidota</taxon>
        <taxon>Cytophagia</taxon>
        <taxon>Cytophagales</taxon>
        <taxon>Persicobacteraceae</taxon>
        <taxon>Fulvitalea</taxon>
    </lineage>
</organism>
<protein>
    <submittedName>
        <fullName evidence="1">Uncharacterized protein</fullName>
    </submittedName>
</protein>
<evidence type="ECO:0000313" key="2">
    <source>
        <dbReference type="Proteomes" id="UP001348817"/>
    </source>
</evidence>
<evidence type="ECO:0000313" key="1">
    <source>
        <dbReference type="EMBL" id="BDD07856.1"/>
    </source>
</evidence>
<accession>A0AAU9D4X7</accession>
<sequence length="30" mass="3527">MRRSVFMEIALPGRKILSELIMFHVEKVPV</sequence>
<keyword evidence="2" id="KW-1185">Reference proteome</keyword>
<dbReference type="KEGG" id="fax:FUAX_02880"/>
<dbReference type="AlphaFoldDB" id="A0AAU9D4X7"/>
<gene>
    <name evidence="1" type="ORF">FUAX_02880</name>
</gene>
<reference evidence="1 2" key="1">
    <citation type="submission" date="2021-12" db="EMBL/GenBank/DDBJ databases">
        <title>Genome sequencing of bacteria with rrn-lacking chromosome and rrn-plasmid.</title>
        <authorList>
            <person name="Anda M."/>
            <person name="Iwasaki W."/>
        </authorList>
    </citation>
    <scope>NUCLEOTIDE SEQUENCE [LARGE SCALE GENOMIC DNA]</scope>
    <source>
        <strain evidence="1 2">DSM 100852</strain>
    </source>
</reference>
<dbReference type="EMBL" id="AP025314">
    <property type="protein sequence ID" value="BDD07856.1"/>
    <property type="molecule type" value="Genomic_DNA"/>
</dbReference>